<evidence type="ECO:0000256" key="5">
    <source>
        <dbReference type="ARBA" id="ARBA00022771"/>
    </source>
</evidence>
<feature type="region of interest" description="Disordered" evidence="12">
    <location>
        <begin position="344"/>
        <end position="376"/>
    </location>
</feature>
<keyword evidence="9 11" id="KW-0234">DNA repair</keyword>
<feature type="region of interest" description="Disordered" evidence="12">
    <location>
        <begin position="29"/>
        <end position="59"/>
    </location>
</feature>
<proteinExistence type="inferred from homology"/>
<dbReference type="GO" id="GO:0017108">
    <property type="term" value="F:5'-flap endonuclease activity"/>
    <property type="evidence" value="ECO:0007669"/>
    <property type="project" value="InterPro"/>
</dbReference>
<comment type="similarity">
    <text evidence="11">Belongs to the SLX1 family.</text>
</comment>
<evidence type="ECO:0000256" key="8">
    <source>
        <dbReference type="ARBA" id="ARBA00023172"/>
    </source>
</evidence>
<feature type="compositionally biased region" description="Polar residues" evidence="12">
    <location>
        <begin position="35"/>
        <end position="48"/>
    </location>
</feature>
<keyword evidence="6 11" id="KW-0378">Hydrolase</keyword>
<dbReference type="GO" id="GO:0008821">
    <property type="term" value="F:crossover junction DNA endonuclease activity"/>
    <property type="evidence" value="ECO:0007669"/>
    <property type="project" value="TreeGrafter"/>
</dbReference>
<evidence type="ECO:0000256" key="3">
    <source>
        <dbReference type="ARBA" id="ARBA00022759"/>
    </source>
</evidence>
<keyword evidence="10 11" id="KW-0539">Nucleus</keyword>
<comment type="subcellular location">
    <subcellularLocation>
        <location evidence="11">Nucleus</location>
    </subcellularLocation>
</comment>
<keyword evidence="5" id="KW-0863">Zinc-finger</keyword>
<evidence type="ECO:0000256" key="12">
    <source>
        <dbReference type="SAM" id="MobiDB-lite"/>
    </source>
</evidence>
<dbReference type="AlphaFoldDB" id="A0A914CC89"/>
<evidence type="ECO:0000313" key="14">
    <source>
        <dbReference type="Proteomes" id="UP000887540"/>
    </source>
</evidence>
<name>A0A914CC89_9BILA</name>
<dbReference type="WBParaSite" id="ACRNAN_Path_820.g3118.t1">
    <property type="protein sequence ID" value="ACRNAN_Path_820.g3118.t1"/>
    <property type="gene ID" value="ACRNAN_Path_820.g3118"/>
</dbReference>
<keyword evidence="3 11" id="KW-0255">Endonuclease</keyword>
<dbReference type="GO" id="GO:0008270">
    <property type="term" value="F:zinc ion binding"/>
    <property type="evidence" value="ECO:0007669"/>
    <property type="project" value="UniProtKB-KW"/>
</dbReference>
<dbReference type="PROSITE" id="PS50164">
    <property type="entry name" value="GIY_YIG"/>
    <property type="match status" value="1"/>
</dbReference>
<keyword evidence="2" id="KW-0479">Metal-binding</keyword>
<dbReference type="InterPro" id="IPR027520">
    <property type="entry name" value="Slx1"/>
</dbReference>
<evidence type="ECO:0000313" key="15">
    <source>
        <dbReference type="WBParaSite" id="ACRNAN_Path_820.g3118.t1"/>
    </source>
</evidence>
<keyword evidence="7" id="KW-0862">Zinc</keyword>
<keyword evidence="8 11" id="KW-0233">DNA recombination</keyword>
<comment type="cofactor">
    <cofactor evidence="11">
        <name>a divalent metal cation</name>
        <dbReference type="ChEBI" id="CHEBI:60240"/>
    </cofactor>
</comment>
<dbReference type="PANTHER" id="PTHR20208">
    <property type="entry name" value="STRUCTURE-SPECIFIC ENDONUCLEASE SUBUNIT SLX1"/>
    <property type="match status" value="1"/>
</dbReference>
<evidence type="ECO:0000256" key="9">
    <source>
        <dbReference type="ARBA" id="ARBA00023204"/>
    </source>
</evidence>
<keyword evidence="1 11" id="KW-0540">Nuclease</keyword>
<feature type="domain" description="GIY-YIG" evidence="13">
    <location>
        <begin position="99"/>
        <end position="184"/>
    </location>
</feature>
<dbReference type="InterPro" id="IPR013083">
    <property type="entry name" value="Znf_RING/FYVE/PHD"/>
</dbReference>
<keyword evidence="14" id="KW-1185">Reference proteome</keyword>
<keyword evidence="4 11" id="KW-0227">DNA damage</keyword>
<dbReference type="Pfam" id="PF21202">
    <property type="entry name" value="SLX1_C"/>
    <property type="match status" value="1"/>
</dbReference>
<evidence type="ECO:0000256" key="1">
    <source>
        <dbReference type="ARBA" id="ARBA00022722"/>
    </source>
</evidence>
<accession>A0A914CC89</accession>
<dbReference type="PANTHER" id="PTHR20208:SF10">
    <property type="entry name" value="STRUCTURE-SPECIFIC ENDONUCLEASE SUBUNIT SLX1"/>
    <property type="match status" value="1"/>
</dbReference>
<reference evidence="15" key="1">
    <citation type="submission" date="2022-11" db="UniProtKB">
        <authorList>
            <consortium name="WormBaseParasite"/>
        </authorList>
    </citation>
    <scope>IDENTIFICATION</scope>
</reference>
<dbReference type="Gene3D" id="3.40.1440.10">
    <property type="entry name" value="GIY-YIG endonuclease"/>
    <property type="match status" value="1"/>
</dbReference>
<dbReference type="FunFam" id="3.40.1440.10:FF:000008">
    <property type="entry name" value="Structure-specific endonuclease subunit SLX1 homolog"/>
    <property type="match status" value="1"/>
</dbReference>
<evidence type="ECO:0000256" key="6">
    <source>
        <dbReference type="ARBA" id="ARBA00022801"/>
    </source>
</evidence>
<evidence type="ECO:0000256" key="4">
    <source>
        <dbReference type="ARBA" id="ARBA00022763"/>
    </source>
</evidence>
<evidence type="ECO:0000256" key="10">
    <source>
        <dbReference type="ARBA" id="ARBA00023242"/>
    </source>
</evidence>
<comment type="function">
    <text evidence="11">Catalytic subunit of a heterodimeric structure-specific endonuclease that resolves DNA secondary structures generated during DNA repair and recombination. Has endonuclease activity towards branched DNA substrates, introducing single-strand cuts in duplex DNA close to junctions with ss-DNA.</text>
</comment>
<evidence type="ECO:0000259" key="13">
    <source>
        <dbReference type="PROSITE" id="PS50164"/>
    </source>
</evidence>
<comment type="caution">
    <text evidence="11">Lacks conserved residue(s) required for the propagation of feature annotation.</text>
</comment>
<protein>
    <recommendedName>
        <fullName evidence="11">Structure-specific endonuclease subunit SLX1 homolog</fullName>
        <ecNumber evidence="11">3.1.-.-</ecNumber>
    </recommendedName>
</protein>
<dbReference type="InterPro" id="IPR048749">
    <property type="entry name" value="SLX1_C"/>
</dbReference>
<organism evidence="14 15">
    <name type="scientific">Acrobeloides nanus</name>
    <dbReference type="NCBI Taxonomy" id="290746"/>
    <lineage>
        <taxon>Eukaryota</taxon>
        <taxon>Metazoa</taxon>
        <taxon>Ecdysozoa</taxon>
        <taxon>Nematoda</taxon>
        <taxon>Chromadorea</taxon>
        <taxon>Rhabditida</taxon>
        <taxon>Tylenchina</taxon>
        <taxon>Cephalobomorpha</taxon>
        <taxon>Cephaloboidea</taxon>
        <taxon>Cephalobidae</taxon>
        <taxon>Acrobeloides</taxon>
    </lineage>
</organism>
<dbReference type="InterPro" id="IPR035901">
    <property type="entry name" value="GIY-YIG_endonuc_sf"/>
</dbReference>
<dbReference type="InterPro" id="IPR000305">
    <property type="entry name" value="GIY-YIG_endonuc"/>
</dbReference>
<dbReference type="InterPro" id="IPR050381">
    <property type="entry name" value="SLX1_endonuclease"/>
</dbReference>
<dbReference type="GO" id="GO:0033557">
    <property type="term" value="C:Slx1-Slx4 complex"/>
    <property type="evidence" value="ECO:0007669"/>
    <property type="project" value="UniProtKB-UniRule"/>
</dbReference>
<comment type="subunit">
    <text evidence="11">Forms a heterodimer with a member of the SLX4 family.</text>
</comment>
<dbReference type="EC" id="3.1.-.-" evidence="11"/>
<dbReference type="Pfam" id="PF01541">
    <property type="entry name" value="GIY-YIG"/>
    <property type="match status" value="1"/>
</dbReference>
<evidence type="ECO:0000256" key="2">
    <source>
        <dbReference type="ARBA" id="ARBA00022723"/>
    </source>
</evidence>
<feature type="compositionally biased region" description="Acidic residues" evidence="12">
    <location>
        <begin position="352"/>
        <end position="373"/>
    </location>
</feature>
<dbReference type="GO" id="GO:0000724">
    <property type="term" value="P:double-strand break repair via homologous recombination"/>
    <property type="evidence" value="ECO:0007669"/>
    <property type="project" value="TreeGrafter"/>
</dbReference>
<evidence type="ECO:0000256" key="7">
    <source>
        <dbReference type="ARBA" id="ARBA00022833"/>
    </source>
</evidence>
<dbReference type="HAMAP" id="MF_03100">
    <property type="entry name" value="Endonuc_su_Slx1"/>
    <property type="match status" value="1"/>
</dbReference>
<dbReference type="Gene3D" id="3.30.40.10">
    <property type="entry name" value="Zinc/RING finger domain, C3HC4 (zinc finger)"/>
    <property type="match status" value="1"/>
</dbReference>
<sequence length="390" mass="44786">MNSFNYGDELLWAYDEPFDGVASNSFTEDGVAHDSPNSSPIKRLSLSQPIVPPKKSPTQISNTLQIPERIVFSQLPPEKIGLKSPKKNKASGPVTVQDEFYGVYCLISRSELKHYKNRCYIGYTVDPNRRIRQHNGGRQLGGAKKTDNKGPWDMVCVVHGFPNSVSALRFEWAWQNPDKSRRLRELGMKKSTKETPFAFRFRVVCQMLNSDPWRRLALTFRWLIPKEELPFLGENRLPAHMEKQYGELIKTKTVVPQEIVEYAFMKNCYLCEKAITEISQFLRCPLYESCASCFHVKCLAENFLHHSNEGNCLIPISGNCPRCHRFMKYGDLIRENRTLSHIYTSSVPKDSSDDDDSSDADYYDNSDDTDYDVDYSYGREIGDYDASEDI</sequence>
<dbReference type="SMART" id="SM00465">
    <property type="entry name" value="GIYc"/>
    <property type="match status" value="1"/>
</dbReference>
<evidence type="ECO:0000256" key="11">
    <source>
        <dbReference type="HAMAP-Rule" id="MF_03100"/>
    </source>
</evidence>
<dbReference type="CDD" id="cd10455">
    <property type="entry name" value="GIY-YIG_SLX1"/>
    <property type="match status" value="1"/>
</dbReference>
<dbReference type="Proteomes" id="UP000887540">
    <property type="component" value="Unplaced"/>
</dbReference>